<dbReference type="Gene3D" id="3.40.50.850">
    <property type="entry name" value="Isochorismatase-like"/>
    <property type="match status" value="1"/>
</dbReference>
<feature type="domain" description="Isochorismatase-like" evidence="2">
    <location>
        <begin position="23"/>
        <end position="195"/>
    </location>
</feature>
<reference evidence="3 4" key="1">
    <citation type="journal article" date="2009" name="Stand. Genomic Sci.">
        <title>Complete genome sequence of Catenulispora acidiphila type strain (ID 139908).</title>
        <authorList>
            <person name="Copeland A."/>
            <person name="Lapidus A."/>
            <person name="Glavina Del Rio T."/>
            <person name="Nolan M."/>
            <person name="Lucas S."/>
            <person name="Chen F."/>
            <person name="Tice H."/>
            <person name="Cheng J.F."/>
            <person name="Bruce D."/>
            <person name="Goodwin L."/>
            <person name="Pitluck S."/>
            <person name="Mikhailova N."/>
            <person name="Pati A."/>
            <person name="Ivanova N."/>
            <person name="Mavromatis K."/>
            <person name="Chen A."/>
            <person name="Palaniappan K."/>
            <person name="Chain P."/>
            <person name="Land M."/>
            <person name="Hauser L."/>
            <person name="Chang Y.J."/>
            <person name="Jeffries C.D."/>
            <person name="Chertkov O."/>
            <person name="Brettin T."/>
            <person name="Detter J.C."/>
            <person name="Han C."/>
            <person name="Ali Z."/>
            <person name="Tindall B.J."/>
            <person name="Goker M."/>
            <person name="Bristow J."/>
            <person name="Eisen J.A."/>
            <person name="Markowitz V."/>
            <person name="Hugenholtz P."/>
            <person name="Kyrpides N.C."/>
            <person name="Klenk H.P."/>
        </authorList>
    </citation>
    <scope>NUCLEOTIDE SEQUENCE [LARGE SCALE GENOMIC DNA]</scope>
    <source>
        <strain evidence="4">DSM 44928 / JCM 14897 / NBRC 102108 / NRRL B-24433 / ID139908</strain>
    </source>
</reference>
<evidence type="ECO:0000256" key="1">
    <source>
        <dbReference type="ARBA" id="ARBA00022801"/>
    </source>
</evidence>
<dbReference type="OrthoDB" id="9814140at2"/>
<dbReference type="CDD" id="cd00431">
    <property type="entry name" value="cysteine_hydrolases"/>
    <property type="match status" value="1"/>
</dbReference>
<sequence length="220" mass="23636">MDRFNGLEIPESLTEALDPARLALIVYDMQVGVVRQIADGDAVLGNVRRVLAAARQCGVRTIFLRHYFLPASLAGVFQLRQAKLWQRKDAAADTRPLIPYGSPGFELVEGLDPGPDEAVIDKITMSAFEGTPLDIILRDCGVSSYLIVGVATEVGIEPTVRHSADLGYIPIVVRDACGAGNQDAAAHALAGLEFAGDTIFTDTDEVCRILGARTQDQARS</sequence>
<organism evidence="3 4">
    <name type="scientific">Catenulispora acidiphila (strain DSM 44928 / JCM 14897 / NBRC 102108 / NRRL B-24433 / ID139908)</name>
    <dbReference type="NCBI Taxonomy" id="479433"/>
    <lineage>
        <taxon>Bacteria</taxon>
        <taxon>Bacillati</taxon>
        <taxon>Actinomycetota</taxon>
        <taxon>Actinomycetes</taxon>
        <taxon>Catenulisporales</taxon>
        <taxon>Catenulisporaceae</taxon>
        <taxon>Catenulispora</taxon>
    </lineage>
</organism>
<dbReference type="eggNOG" id="COG1335">
    <property type="taxonomic scope" value="Bacteria"/>
</dbReference>
<dbReference type="InterPro" id="IPR036380">
    <property type="entry name" value="Isochorismatase-like_sf"/>
</dbReference>
<evidence type="ECO:0000313" key="3">
    <source>
        <dbReference type="EMBL" id="ACU73987.1"/>
    </source>
</evidence>
<dbReference type="InParanoid" id="C7Q539"/>
<accession>C7Q539</accession>
<keyword evidence="1 3" id="KW-0378">Hydrolase</keyword>
<dbReference type="Proteomes" id="UP000000851">
    <property type="component" value="Chromosome"/>
</dbReference>
<dbReference type="STRING" id="479433.Caci_5128"/>
<dbReference type="InterPro" id="IPR050272">
    <property type="entry name" value="Isochorismatase-like_hydrls"/>
</dbReference>
<dbReference type="PANTHER" id="PTHR43540">
    <property type="entry name" value="PEROXYUREIDOACRYLATE/UREIDOACRYLATE AMIDOHYDROLASE-RELATED"/>
    <property type="match status" value="1"/>
</dbReference>
<dbReference type="SUPFAM" id="SSF52499">
    <property type="entry name" value="Isochorismatase-like hydrolases"/>
    <property type="match status" value="1"/>
</dbReference>
<evidence type="ECO:0000313" key="4">
    <source>
        <dbReference type="Proteomes" id="UP000000851"/>
    </source>
</evidence>
<dbReference type="PANTHER" id="PTHR43540:SF1">
    <property type="entry name" value="ISOCHORISMATASE HYDROLASE"/>
    <property type="match status" value="1"/>
</dbReference>
<dbReference type="GO" id="GO:0016787">
    <property type="term" value="F:hydrolase activity"/>
    <property type="evidence" value="ECO:0007669"/>
    <property type="project" value="UniProtKB-KW"/>
</dbReference>
<protein>
    <submittedName>
        <fullName evidence="3">Isochorismatase hydrolase</fullName>
    </submittedName>
</protein>
<dbReference type="Pfam" id="PF00857">
    <property type="entry name" value="Isochorismatase"/>
    <property type="match status" value="1"/>
</dbReference>
<dbReference type="HOGENOM" id="CLU_068979_8_3_11"/>
<dbReference type="RefSeq" id="WP_015793716.1">
    <property type="nucleotide sequence ID" value="NC_013131.1"/>
</dbReference>
<evidence type="ECO:0000259" key="2">
    <source>
        <dbReference type="Pfam" id="PF00857"/>
    </source>
</evidence>
<name>C7Q539_CATAD</name>
<dbReference type="KEGG" id="cai:Caci_5128"/>
<dbReference type="AlphaFoldDB" id="C7Q539"/>
<proteinExistence type="predicted"/>
<dbReference type="EMBL" id="CP001700">
    <property type="protein sequence ID" value="ACU73987.1"/>
    <property type="molecule type" value="Genomic_DNA"/>
</dbReference>
<gene>
    <name evidence="3" type="ordered locus">Caci_5128</name>
</gene>
<keyword evidence="4" id="KW-1185">Reference proteome</keyword>
<dbReference type="InterPro" id="IPR000868">
    <property type="entry name" value="Isochorismatase-like_dom"/>
</dbReference>